<dbReference type="GO" id="GO:0071916">
    <property type="term" value="F:dipeptide transmembrane transporter activity"/>
    <property type="evidence" value="ECO:0007669"/>
    <property type="project" value="TreeGrafter"/>
</dbReference>
<dbReference type="AlphaFoldDB" id="A0A2W5N732"/>
<feature type="transmembrane region" description="Helical" evidence="7">
    <location>
        <begin position="259"/>
        <end position="285"/>
    </location>
</feature>
<dbReference type="PANTHER" id="PTHR43163">
    <property type="entry name" value="DIPEPTIDE TRANSPORT SYSTEM PERMEASE PROTEIN DPPB-RELATED"/>
    <property type="match status" value="1"/>
</dbReference>
<comment type="subcellular location">
    <subcellularLocation>
        <location evidence="1 7">Cell membrane</location>
        <topology evidence="1 7">Multi-pass membrane protein</topology>
    </subcellularLocation>
</comment>
<keyword evidence="5 7" id="KW-1133">Transmembrane helix</keyword>
<evidence type="ECO:0000259" key="8">
    <source>
        <dbReference type="PROSITE" id="PS50928"/>
    </source>
</evidence>
<dbReference type="Gene3D" id="1.10.3720.10">
    <property type="entry name" value="MetI-like"/>
    <property type="match status" value="1"/>
</dbReference>
<gene>
    <name evidence="9" type="ORF">DI556_15110</name>
</gene>
<feature type="transmembrane region" description="Helical" evidence="7">
    <location>
        <begin position="12"/>
        <end position="33"/>
    </location>
</feature>
<dbReference type="InterPro" id="IPR035906">
    <property type="entry name" value="MetI-like_sf"/>
</dbReference>
<dbReference type="EMBL" id="QFPW01000013">
    <property type="protein sequence ID" value="PZQ48149.1"/>
    <property type="molecule type" value="Genomic_DNA"/>
</dbReference>
<comment type="caution">
    <text evidence="9">The sequence shown here is derived from an EMBL/GenBank/DDBJ whole genome shotgun (WGS) entry which is preliminary data.</text>
</comment>
<evidence type="ECO:0000256" key="7">
    <source>
        <dbReference type="RuleBase" id="RU363032"/>
    </source>
</evidence>
<evidence type="ECO:0000256" key="2">
    <source>
        <dbReference type="ARBA" id="ARBA00022448"/>
    </source>
</evidence>
<evidence type="ECO:0000313" key="10">
    <source>
        <dbReference type="Proteomes" id="UP000249185"/>
    </source>
</evidence>
<reference evidence="9 10" key="1">
    <citation type="submission" date="2017-08" db="EMBL/GenBank/DDBJ databases">
        <title>Infants hospitalized years apart are colonized by the same room-sourced microbial strains.</title>
        <authorList>
            <person name="Brooks B."/>
            <person name="Olm M.R."/>
            <person name="Firek B.A."/>
            <person name="Baker R."/>
            <person name="Thomas B.C."/>
            <person name="Morowitz M.J."/>
            <person name="Banfield J.F."/>
        </authorList>
    </citation>
    <scope>NUCLEOTIDE SEQUENCE [LARGE SCALE GENOMIC DNA]</scope>
    <source>
        <strain evidence="9">S2_005_002_R2_34</strain>
    </source>
</reference>
<feature type="transmembrane region" description="Helical" evidence="7">
    <location>
        <begin position="305"/>
        <end position="331"/>
    </location>
</feature>
<evidence type="ECO:0000256" key="6">
    <source>
        <dbReference type="ARBA" id="ARBA00023136"/>
    </source>
</evidence>
<evidence type="ECO:0000313" key="9">
    <source>
        <dbReference type="EMBL" id="PZQ48149.1"/>
    </source>
</evidence>
<keyword evidence="4 7" id="KW-0812">Transmembrane</keyword>
<dbReference type="Proteomes" id="UP000249185">
    <property type="component" value="Unassembled WGS sequence"/>
</dbReference>
<evidence type="ECO:0000256" key="5">
    <source>
        <dbReference type="ARBA" id="ARBA00022989"/>
    </source>
</evidence>
<evidence type="ECO:0000256" key="4">
    <source>
        <dbReference type="ARBA" id="ARBA00022692"/>
    </source>
</evidence>
<organism evidence="9 10">
    <name type="scientific">Rhodovulum sulfidophilum</name>
    <name type="common">Rhodobacter sulfidophilus</name>
    <dbReference type="NCBI Taxonomy" id="35806"/>
    <lineage>
        <taxon>Bacteria</taxon>
        <taxon>Pseudomonadati</taxon>
        <taxon>Pseudomonadota</taxon>
        <taxon>Alphaproteobacteria</taxon>
        <taxon>Rhodobacterales</taxon>
        <taxon>Paracoccaceae</taxon>
        <taxon>Rhodovulum</taxon>
    </lineage>
</organism>
<feature type="transmembrane region" description="Helical" evidence="7">
    <location>
        <begin position="201"/>
        <end position="224"/>
    </location>
</feature>
<feature type="transmembrane region" description="Helical" evidence="7">
    <location>
        <begin position="94"/>
        <end position="117"/>
    </location>
</feature>
<dbReference type="InterPro" id="IPR045621">
    <property type="entry name" value="BPD_transp_1_N"/>
</dbReference>
<accession>A0A2W5N732</accession>
<dbReference type="PROSITE" id="PS50928">
    <property type="entry name" value="ABC_TM1"/>
    <property type="match status" value="1"/>
</dbReference>
<protein>
    <submittedName>
        <fullName evidence="9">Peptide ABC transporter</fullName>
    </submittedName>
</protein>
<sequence>MTGIYRVIGARVAVSALVMFGVSILIFMIARVVPGDPARIALGPNATVEQVEAVREARHLNDSLPTQYGYFLRDLSEGDLGTSLFTRRPVTTDIAAYLPATLELVFVAGTLMVLIGLPLGRVAARRQGRWQDHSVRLVSVIAVCTPAFVWGVILQLVFAYFWPIFPLEGRLSASVPPPPGVTGFYTLDALLAGQPGTFLDALYHLALPATALALAGIGQTARLTRSSMIEIYRRPYVDMARAYGFPERRIAGRYAFRPALIPTLTILGLDFAAMLANAFLVERVFVWPGLSRYGVEVILRKDLDAIVGTVLVIAAMFLVTNIVVDVLVSLINPRIRLASRSDRA</sequence>
<dbReference type="Pfam" id="PF19300">
    <property type="entry name" value="BPD_transp_1_N"/>
    <property type="match status" value="1"/>
</dbReference>
<dbReference type="SUPFAM" id="SSF161098">
    <property type="entry name" value="MetI-like"/>
    <property type="match status" value="1"/>
</dbReference>
<dbReference type="InterPro" id="IPR000515">
    <property type="entry name" value="MetI-like"/>
</dbReference>
<proteinExistence type="inferred from homology"/>
<feature type="domain" description="ABC transmembrane type-1" evidence="8">
    <location>
        <begin position="98"/>
        <end position="328"/>
    </location>
</feature>
<dbReference type="CDD" id="cd06261">
    <property type="entry name" value="TM_PBP2"/>
    <property type="match status" value="1"/>
</dbReference>
<keyword evidence="3" id="KW-1003">Cell membrane</keyword>
<keyword evidence="2 7" id="KW-0813">Transport</keyword>
<evidence type="ECO:0000256" key="1">
    <source>
        <dbReference type="ARBA" id="ARBA00004651"/>
    </source>
</evidence>
<evidence type="ECO:0000256" key="3">
    <source>
        <dbReference type="ARBA" id="ARBA00022475"/>
    </source>
</evidence>
<name>A0A2W5N732_RHOSU</name>
<comment type="similarity">
    <text evidence="7">Belongs to the binding-protein-dependent transport system permease family.</text>
</comment>
<keyword evidence="6 7" id="KW-0472">Membrane</keyword>
<dbReference type="PANTHER" id="PTHR43163:SF6">
    <property type="entry name" value="DIPEPTIDE TRANSPORT SYSTEM PERMEASE PROTEIN DPPB-RELATED"/>
    <property type="match status" value="1"/>
</dbReference>
<feature type="transmembrane region" description="Helical" evidence="7">
    <location>
        <begin position="137"/>
        <end position="162"/>
    </location>
</feature>
<dbReference type="Pfam" id="PF00528">
    <property type="entry name" value="BPD_transp_1"/>
    <property type="match status" value="1"/>
</dbReference>
<dbReference type="GO" id="GO:0005886">
    <property type="term" value="C:plasma membrane"/>
    <property type="evidence" value="ECO:0007669"/>
    <property type="project" value="UniProtKB-SubCell"/>
</dbReference>